<evidence type="ECO:0000259" key="1">
    <source>
        <dbReference type="PROSITE" id="PS50995"/>
    </source>
</evidence>
<dbReference type="AlphaFoldDB" id="A0AB39YPT1"/>
<dbReference type="GO" id="GO:0003700">
    <property type="term" value="F:DNA-binding transcription factor activity"/>
    <property type="evidence" value="ECO:0007669"/>
    <property type="project" value="InterPro"/>
</dbReference>
<dbReference type="PANTHER" id="PTHR33164">
    <property type="entry name" value="TRANSCRIPTIONAL REGULATOR, MARR FAMILY"/>
    <property type="match status" value="1"/>
</dbReference>
<dbReference type="Gene3D" id="1.10.10.10">
    <property type="entry name" value="Winged helix-like DNA-binding domain superfamily/Winged helix DNA-binding domain"/>
    <property type="match status" value="1"/>
</dbReference>
<dbReference type="SMART" id="SM00347">
    <property type="entry name" value="HTH_MARR"/>
    <property type="match status" value="1"/>
</dbReference>
<proteinExistence type="predicted"/>
<dbReference type="InterPro" id="IPR000835">
    <property type="entry name" value="HTH_MarR-typ"/>
</dbReference>
<name>A0AB39YPT1_9MICC</name>
<feature type="domain" description="HTH marR-type" evidence="1">
    <location>
        <begin position="15"/>
        <end position="144"/>
    </location>
</feature>
<dbReference type="PROSITE" id="PS50995">
    <property type="entry name" value="HTH_MARR_2"/>
    <property type="match status" value="1"/>
</dbReference>
<organism evidence="2">
    <name type="scientific">Paenarthrobacter sp. AMU7</name>
    <dbReference type="NCBI Taxonomy" id="3162492"/>
    <lineage>
        <taxon>Bacteria</taxon>
        <taxon>Bacillati</taxon>
        <taxon>Actinomycetota</taxon>
        <taxon>Actinomycetes</taxon>
        <taxon>Micrococcales</taxon>
        <taxon>Micrococcaceae</taxon>
        <taxon>Paenarthrobacter</taxon>
    </lineage>
</organism>
<dbReference type="GO" id="GO:0006950">
    <property type="term" value="P:response to stress"/>
    <property type="evidence" value="ECO:0007669"/>
    <property type="project" value="TreeGrafter"/>
</dbReference>
<dbReference type="Pfam" id="PF01047">
    <property type="entry name" value="MarR"/>
    <property type="match status" value="1"/>
</dbReference>
<dbReference type="InterPro" id="IPR036390">
    <property type="entry name" value="WH_DNA-bd_sf"/>
</dbReference>
<sequence>MQNHQKATGGLGRPASRTLQGLFSLANETEREVARTLGLNLTDYRALTVLADSGPVTVGALAAELGATAATTTALVSRLESHGYVERMRSTEDRRQVRVNVTSAAAGKVKDLMLPLLSAASQQLDALPPERQAFVTDFLDAVLNLMQDHLQSISTEGAR</sequence>
<dbReference type="InterPro" id="IPR039422">
    <property type="entry name" value="MarR/SlyA-like"/>
</dbReference>
<evidence type="ECO:0000313" key="2">
    <source>
        <dbReference type="EMBL" id="XDV70567.1"/>
    </source>
</evidence>
<reference evidence="2" key="1">
    <citation type="submission" date="2024-07" db="EMBL/GenBank/DDBJ databases">
        <authorList>
            <person name="Li J."/>
            <person name="Wei H."/>
            <person name="Ma J."/>
        </authorList>
    </citation>
    <scope>NUCLEOTIDE SEQUENCE</scope>
    <source>
        <strain evidence="2">AMU7</strain>
    </source>
</reference>
<dbReference type="RefSeq" id="WP_369744982.1">
    <property type="nucleotide sequence ID" value="NZ_CP165735.1"/>
</dbReference>
<dbReference type="EMBL" id="CP165735">
    <property type="protein sequence ID" value="XDV70567.1"/>
    <property type="molecule type" value="Genomic_DNA"/>
</dbReference>
<gene>
    <name evidence="2" type="ORF">ABQM86_16600</name>
</gene>
<protein>
    <submittedName>
        <fullName evidence="2">MarR family winged helix-turn-helix transcriptional regulator</fullName>
    </submittedName>
</protein>
<accession>A0AB39YPT1</accession>
<dbReference type="SUPFAM" id="SSF46785">
    <property type="entry name" value="Winged helix' DNA-binding domain"/>
    <property type="match status" value="1"/>
</dbReference>
<dbReference type="PANTHER" id="PTHR33164:SF106">
    <property type="entry name" value="TRANSCRIPTIONAL REGULATORY PROTEIN"/>
    <property type="match status" value="1"/>
</dbReference>
<dbReference type="InterPro" id="IPR036388">
    <property type="entry name" value="WH-like_DNA-bd_sf"/>
</dbReference>